<dbReference type="EMBL" id="JAQLOI010000003">
    <property type="protein sequence ID" value="MDB1124921.1"/>
    <property type="molecule type" value="Genomic_DNA"/>
</dbReference>
<comment type="cofactor">
    <cofactor evidence="1">
        <name>thiamine diphosphate</name>
        <dbReference type="ChEBI" id="CHEBI:58937"/>
    </cofactor>
</comment>
<evidence type="ECO:0000256" key="3">
    <source>
        <dbReference type="ARBA" id="ARBA00023052"/>
    </source>
</evidence>
<sequence length="279" mass="30641">MSALNLQVESVDELAKIANEVRIDILNMVHKAQSGHIGGAYSAAEIVTTLYFNEMKNLDPSDPRKPNRDRFVLSKGHACPVWYSCLSKLGYFDRENLDHLRQLNSMLQGHPDMKSTPGIDITTGSLGHGCASATGMALEGRLTGDGRRVYSVLGDGEINEGVVWETAMAAGKYKLDNLVFIVDKNNLQMDGTSDQIMPLLSVEDKFESFGWNVVSIDGHDISQVMKAFEAARNYKGKPTCIVASTIKGKGVSFMENVRNWHGKAPSDDEYHEALAELTA</sequence>
<evidence type="ECO:0000256" key="1">
    <source>
        <dbReference type="ARBA" id="ARBA00001964"/>
    </source>
</evidence>
<dbReference type="PANTHER" id="PTHR47514:SF1">
    <property type="entry name" value="TRANSKETOLASE N-TERMINAL SECTION-RELATED"/>
    <property type="match status" value="1"/>
</dbReference>
<reference evidence="5 6" key="1">
    <citation type="submission" date="2023-01" db="EMBL/GenBank/DDBJ databases">
        <title>Vibrio sp. KJ40-1 sp.nov, isolated from marine algae.</title>
        <authorList>
            <person name="Butt M."/>
            <person name="Kim J.M.J."/>
            <person name="Jeon C.O.C."/>
        </authorList>
    </citation>
    <scope>NUCLEOTIDE SEQUENCE [LARGE SCALE GENOMIC DNA]</scope>
    <source>
        <strain evidence="5 6">KJ40-1</strain>
    </source>
</reference>
<name>A0ABT4YTN2_9VIBR</name>
<organism evidence="5 6">
    <name type="scientific">Vibrio algarum</name>
    <dbReference type="NCBI Taxonomy" id="3020714"/>
    <lineage>
        <taxon>Bacteria</taxon>
        <taxon>Pseudomonadati</taxon>
        <taxon>Pseudomonadota</taxon>
        <taxon>Gammaproteobacteria</taxon>
        <taxon>Vibrionales</taxon>
        <taxon>Vibrionaceae</taxon>
        <taxon>Vibrio</taxon>
    </lineage>
</organism>
<accession>A0ABT4YTN2</accession>
<evidence type="ECO:0000259" key="4">
    <source>
        <dbReference type="Pfam" id="PF00456"/>
    </source>
</evidence>
<gene>
    <name evidence="5" type="ORF">PGX00_15290</name>
</gene>
<evidence type="ECO:0000313" key="5">
    <source>
        <dbReference type="EMBL" id="MDB1124921.1"/>
    </source>
</evidence>
<feature type="domain" description="Transketolase N-terminal" evidence="4">
    <location>
        <begin position="16"/>
        <end position="272"/>
    </location>
</feature>
<keyword evidence="3" id="KW-0786">Thiamine pyrophosphate</keyword>
<dbReference type="InterPro" id="IPR005474">
    <property type="entry name" value="Transketolase_N"/>
</dbReference>
<proteinExistence type="inferred from homology"/>
<evidence type="ECO:0000256" key="2">
    <source>
        <dbReference type="ARBA" id="ARBA00007131"/>
    </source>
</evidence>
<dbReference type="PANTHER" id="PTHR47514">
    <property type="entry name" value="TRANSKETOLASE N-TERMINAL SECTION-RELATED"/>
    <property type="match status" value="1"/>
</dbReference>
<protein>
    <submittedName>
        <fullName evidence="5">Transketolase</fullName>
    </submittedName>
</protein>
<dbReference type="Pfam" id="PF00456">
    <property type="entry name" value="Transketolase_N"/>
    <property type="match status" value="1"/>
</dbReference>
<comment type="caution">
    <text evidence="5">The sequence shown here is derived from an EMBL/GenBank/DDBJ whole genome shotgun (WGS) entry which is preliminary data.</text>
</comment>
<dbReference type="Proteomes" id="UP001210678">
    <property type="component" value="Unassembled WGS sequence"/>
</dbReference>
<dbReference type="Gene3D" id="3.40.50.970">
    <property type="match status" value="1"/>
</dbReference>
<comment type="similarity">
    <text evidence="2">Belongs to the transketolase family.</text>
</comment>
<keyword evidence="6" id="KW-1185">Reference proteome</keyword>
<evidence type="ECO:0000313" key="6">
    <source>
        <dbReference type="Proteomes" id="UP001210678"/>
    </source>
</evidence>
<dbReference type="SUPFAM" id="SSF52518">
    <property type="entry name" value="Thiamin diphosphate-binding fold (THDP-binding)"/>
    <property type="match status" value="1"/>
</dbReference>
<dbReference type="RefSeq" id="WP_272138154.1">
    <property type="nucleotide sequence ID" value="NZ_JAQLOI010000003.1"/>
</dbReference>
<dbReference type="CDD" id="cd02012">
    <property type="entry name" value="TPP_TK"/>
    <property type="match status" value="1"/>
</dbReference>
<dbReference type="InterPro" id="IPR029061">
    <property type="entry name" value="THDP-binding"/>
</dbReference>